<feature type="region of interest" description="Disordered" evidence="1">
    <location>
        <begin position="93"/>
        <end position="127"/>
    </location>
</feature>
<gene>
    <name evidence="4" type="ORF">Fuma_02094</name>
</gene>
<dbReference type="InterPro" id="IPR036779">
    <property type="entry name" value="LysM_dom_sf"/>
</dbReference>
<dbReference type="KEGG" id="fmr:Fuma_02094"/>
<dbReference type="InterPro" id="IPR018392">
    <property type="entry name" value="LysM"/>
</dbReference>
<feature type="compositionally biased region" description="Polar residues" evidence="1">
    <location>
        <begin position="389"/>
        <end position="399"/>
    </location>
</feature>
<organism evidence="4 5">
    <name type="scientific">Fuerstiella marisgermanici</name>
    <dbReference type="NCBI Taxonomy" id="1891926"/>
    <lineage>
        <taxon>Bacteria</taxon>
        <taxon>Pseudomonadati</taxon>
        <taxon>Planctomycetota</taxon>
        <taxon>Planctomycetia</taxon>
        <taxon>Planctomycetales</taxon>
        <taxon>Planctomycetaceae</taxon>
        <taxon>Fuerstiella</taxon>
    </lineage>
</organism>
<accession>A0A1P8WEI8</accession>
<reference evidence="4 5" key="1">
    <citation type="journal article" date="2016" name="Front. Microbiol.">
        <title>Fuerstia marisgermanicae gen. nov., sp. nov., an Unusual Member of the Phylum Planctomycetes from the German Wadden Sea.</title>
        <authorList>
            <person name="Kohn T."/>
            <person name="Heuer A."/>
            <person name="Jogler M."/>
            <person name="Vollmers J."/>
            <person name="Boedeker C."/>
            <person name="Bunk B."/>
            <person name="Rast P."/>
            <person name="Borchert D."/>
            <person name="Glockner I."/>
            <person name="Freese H.M."/>
            <person name="Klenk H.P."/>
            <person name="Overmann J."/>
            <person name="Kaster A.K."/>
            <person name="Rohde M."/>
            <person name="Wiegand S."/>
            <person name="Jogler C."/>
        </authorList>
    </citation>
    <scope>NUCLEOTIDE SEQUENCE [LARGE SCALE GENOMIC DNA]</scope>
    <source>
        <strain evidence="4 5">NH11</strain>
    </source>
</reference>
<feature type="compositionally biased region" description="Polar residues" evidence="1">
    <location>
        <begin position="412"/>
        <end position="436"/>
    </location>
</feature>
<evidence type="ECO:0000256" key="1">
    <source>
        <dbReference type="SAM" id="MobiDB-lite"/>
    </source>
</evidence>
<dbReference type="OrthoDB" id="9800780at2"/>
<feature type="compositionally biased region" description="Low complexity" evidence="1">
    <location>
        <begin position="93"/>
        <end position="107"/>
    </location>
</feature>
<dbReference type="SMART" id="SM00257">
    <property type="entry name" value="LysM"/>
    <property type="match status" value="2"/>
</dbReference>
<dbReference type="PANTHER" id="PTHR34700">
    <property type="entry name" value="POTASSIUM BINDING PROTEIN KBP"/>
    <property type="match status" value="1"/>
</dbReference>
<sequence>MKKRDEEWGFEAGKGGMAVEAKMGMAVIVILVCAFGFLVYHKFDLKQRALLQANIEGKNPAQAGPTELAPASAMLEVQEANPDSGAWRAVDETPSTVAASVADSTAPQQDAPLFDLSEPTSPPYDVTADQSSAMVASDEVIPTPQPTEDPFAVLAAKNSAREETTPQPFPTTAEPPKPFHSEQALAANIPAPDQSDPFAAAATTEAQPSAPLFPSFDAADETPPSRDVAVADPKQNSAPVKTDDVAMGDLFPSFDAAEEPPAPSAQPEETTVAKVQGLPPAASVSRSRELPPLPTAPEPAFDTLDNEATALPSFAGTDEPAQPTLQDSPMVAFAEPKPDVNLFEEAAASSAAKTDASPTSDKTSSVERPALVVTPDPTPMKIDPDPQPYQRSEPASDTRQFGGDNRFDRDTQTQTLVQTSPSQSQDATPTTASQPKTAADENSMASDPAFMFAPVEIPSDEPAPLPTAAPQPQFGMAQYAYENGIRQVAASSEDCDICVVKHNDNYWTISKRMYGTARYFSALALFNQHRIKDPKKIRPGMKVLIPDPKRLEEKYPELFREFQQKETKPRGFFLQKDGKPAYRVGEKETLSEISQKHLGRASRWMEIYRMNQQRMTDPNRLKPGTVLAMPDDATAVNIAP</sequence>
<dbReference type="CDD" id="cd00118">
    <property type="entry name" value="LysM"/>
    <property type="match status" value="1"/>
</dbReference>
<dbReference type="Pfam" id="PF01476">
    <property type="entry name" value="LysM"/>
    <property type="match status" value="2"/>
</dbReference>
<protein>
    <submittedName>
        <fullName evidence="4">LysM domain/BON superfamily protein</fullName>
    </submittedName>
</protein>
<dbReference type="EMBL" id="CP017641">
    <property type="protein sequence ID" value="APZ92483.1"/>
    <property type="molecule type" value="Genomic_DNA"/>
</dbReference>
<keyword evidence="2" id="KW-0472">Membrane</keyword>
<evidence type="ECO:0000313" key="4">
    <source>
        <dbReference type="EMBL" id="APZ92483.1"/>
    </source>
</evidence>
<keyword evidence="2" id="KW-0812">Transmembrane</keyword>
<dbReference type="Proteomes" id="UP000187735">
    <property type="component" value="Chromosome"/>
</dbReference>
<keyword evidence="5" id="KW-1185">Reference proteome</keyword>
<dbReference type="PANTHER" id="PTHR34700:SF4">
    <property type="entry name" value="PHAGE-LIKE ELEMENT PBSX PROTEIN XKDP"/>
    <property type="match status" value="1"/>
</dbReference>
<proteinExistence type="predicted"/>
<dbReference type="STRING" id="1891926.Fuma_02094"/>
<evidence type="ECO:0000259" key="3">
    <source>
        <dbReference type="PROSITE" id="PS51782"/>
    </source>
</evidence>
<dbReference type="Gene3D" id="3.10.350.10">
    <property type="entry name" value="LysM domain"/>
    <property type="match status" value="2"/>
</dbReference>
<evidence type="ECO:0000313" key="5">
    <source>
        <dbReference type="Proteomes" id="UP000187735"/>
    </source>
</evidence>
<evidence type="ECO:0000256" key="2">
    <source>
        <dbReference type="SAM" id="Phobius"/>
    </source>
</evidence>
<keyword evidence="2" id="KW-1133">Transmembrane helix</keyword>
<name>A0A1P8WEI8_9PLAN</name>
<dbReference type="PROSITE" id="PS51782">
    <property type="entry name" value="LYSM"/>
    <property type="match status" value="2"/>
</dbReference>
<dbReference type="AlphaFoldDB" id="A0A1P8WEI8"/>
<feature type="transmembrane region" description="Helical" evidence="2">
    <location>
        <begin position="21"/>
        <end position="40"/>
    </location>
</feature>
<dbReference type="InterPro" id="IPR052196">
    <property type="entry name" value="Bact_Kbp"/>
</dbReference>
<feature type="domain" description="LysM" evidence="3">
    <location>
        <begin position="580"/>
        <end position="629"/>
    </location>
</feature>
<feature type="region of interest" description="Disordered" evidence="1">
    <location>
        <begin position="201"/>
        <end position="443"/>
    </location>
</feature>
<feature type="region of interest" description="Disordered" evidence="1">
    <location>
        <begin position="158"/>
        <end position="178"/>
    </location>
</feature>
<dbReference type="RefSeq" id="WP_077024100.1">
    <property type="nucleotide sequence ID" value="NZ_CP017641.1"/>
</dbReference>
<feature type="compositionally biased region" description="Low complexity" evidence="1">
    <location>
        <begin position="346"/>
        <end position="361"/>
    </location>
</feature>
<feature type="compositionally biased region" description="Pro residues" evidence="1">
    <location>
        <begin position="167"/>
        <end position="178"/>
    </location>
</feature>
<feature type="domain" description="LysM" evidence="3">
    <location>
        <begin position="496"/>
        <end position="545"/>
    </location>
</feature>